<feature type="domain" description="ABC transporter" evidence="6">
    <location>
        <begin position="19"/>
        <end position="246"/>
    </location>
</feature>
<name>A0A161XET1_9NOCA</name>
<dbReference type="InterPro" id="IPR050763">
    <property type="entry name" value="ABC_transporter_ATP-binding"/>
</dbReference>
<evidence type="ECO:0000256" key="2">
    <source>
        <dbReference type="ARBA" id="ARBA00022448"/>
    </source>
</evidence>
<evidence type="ECO:0000256" key="3">
    <source>
        <dbReference type="ARBA" id="ARBA00022741"/>
    </source>
</evidence>
<keyword evidence="3" id="KW-0547">Nucleotide-binding</keyword>
<evidence type="ECO:0000313" key="7">
    <source>
        <dbReference type="EMBL" id="KZM71888.1"/>
    </source>
</evidence>
<dbReference type="Gene3D" id="3.40.50.300">
    <property type="entry name" value="P-loop containing nucleotide triphosphate hydrolases"/>
    <property type="match status" value="1"/>
</dbReference>
<keyword evidence="4 7" id="KW-0067">ATP-binding</keyword>
<reference evidence="7 8" key="1">
    <citation type="submission" date="2016-04" db="EMBL/GenBank/DDBJ databases">
        <authorList>
            <person name="Evans L.H."/>
            <person name="Alamgir A."/>
            <person name="Owens N."/>
            <person name="Weber N.D."/>
            <person name="Virtaneva K."/>
            <person name="Barbian K."/>
            <person name="Babar A."/>
            <person name="Rosenke K."/>
        </authorList>
    </citation>
    <scope>NUCLEOTIDE SEQUENCE [LARGE SCALE GENOMIC DNA]</scope>
    <source>
        <strain evidence="7 8">IFM 0406</strain>
    </source>
</reference>
<dbReference type="RefSeq" id="WP_067592854.1">
    <property type="nucleotide sequence ID" value="NZ_JABMCZ010000001.1"/>
</dbReference>
<evidence type="ECO:0000259" key="6">
    <source>
        <dbReference type="PROSITE" id="PS50893"/>
    </source>
</evidence>
<dbReference type="STRING" id="455432.AWN90_37145"/>
<evidence type="ECO:0000313" key="8">
    <source>
        <dbReference type="Proteomes" id="UP000076512"/>
    </source>
</evidence>
<keyword evidence="5" id="KW-0046">Antibiotic resistance</keyword>
<dbReference type="PROSITE" id="PS00211">
    <property type="entry name" value="ABC_TRANSPORTER_1"/>
    <property type="match status" value="1"/>
</dbReference>
<protein>
    <submittedName>
        <fullName evidence="7">Multidrug ABC transporter ATP-binding protein</fullName>
    </submittedName>
</protein>
<dbReference type="Pfam" id="PF00005">
    <property type="entry name" value="ABC_tran"/>
    <property type="match status" value="1"/>
</dbReference>
<dbReference type="GO" id="GO:0005886">
    <property type="term" value="C:plasma membrane"/>
    <property type="evidence" value="ECO:0007669"/>
    <property type="project" value="UniProtKB-SubCell"/>
</dbReference>
<accession>A0A161XET1</accession>
<comment type="caution">
    <text evidence="7">The sequence shown here is derived from an EMBL/GenBank/DDBJ whole genome shotgun (WGS) entry which is preliminary data.</text>
</comment>
<dbReference type="CDD" id="cd03230">
    <property type="entry name" value="ABC_DR_subfamily_A"/>
    <property type="match status" value="1"/>
</dbReference>
<dbReference type="InterPro" id="IPR017871">
    <property type="entry name" value="ABC_transporter-like_CS"/>
</dbReference>
<dbReference type="AlphaFoldDB" id="A0A161XET1"/>
<evidence type="ECO:0000256" key="5">
    <source>
        <dbReference type="ARBA" id="ARBA00023251"/>
    </source>
</evidence>
<dbReference type="PROSITE" id="PS50893">
    <property type="entry name" value="ABC_TRANSPORTER_2"/>
    <property type="match status" value="1"/>
</dbReference>
<dbReference type="EMBL" id="LWGR01000010">
    <property type="protein sequence ID" value="KZM71888.1"/>
    <property type="molecule type" value="Genomic_DNA"/>
</dbReference>
<dbReference type="PANTHER" id="PTHR42711:SF17">
    <property type="entry name" value="ABC TRANSPORTER ATP-BINDING PROTEIN"/>
    <property type="match status" value="1"/>
</dbReference>
<dbReference type="OrthoDB" id="9804819at2"/>
<keyword evidence="8" id="KW-1185">Reference proteome</keyword>
<organism evidence="7 8">
    <name type="scientific">Nocardia terpenica</name>
    <dbReference type="NCBI Taxonomy" id="455432"/>
    <lineage>
        <taxon>Bacteria</taxon>
        <taxon>Bacillati</taxon>
        <taxon>Actinomycetota</taxon>
        <taxon>Actinomycetes</taxon>
        <taxon>Mycobacteriales</taxon>
        <taxon>Nocardiaceae</taxon>
        <taxon>Nocardia</taxon>
    </lineage>
</organism>
<sequence length="311" mass="32343">MTSAMTSGPAGRVGAAAAIEIRGLTKSFRTSGGTVRAVDGLDLVVAPGEVVAFLGPNGAGKSTTIDMLLGLLRPDSGTVRVFGGTADEAIARGRLAAVLQSGGLLPDITVLETVRMVASLHANPRPAQEVLIRAGIDGIADRMVGKCSGGQQQRLRFALALLPNPDLLVLDEPTTGMDVEGRRDFWNAIRRDAGEGRTVVFATHYLDEADAYADRVVLVRNGAVVADGSAAAIKNLAAGRTVSATLPGADRPQLLAIPGVDSVEQRGDRILVHAKDSDAVARYLLTATPAIDLEIAGHNLEDAFLALTGDR</sequence>
<dbReference type="InterPro" id="IPR003593">
    <property type="entry name" value="AAA+_ATPase"/>
</dbReference>
<evidence type="ECO:0000256" key="1">
    <source>
        <dbReference type="ARBA" id="ARBA00004202"/>
    </source>
</evidence>
<dbReference type="InterPro" id="IPR003439">
    <property type="entry name" value="ABC_transporter-like_ATP-bd"/>
</dbReference>
<keyword evidence="2" id="KW-0813">Transport</keyword>
<dbReference type="SUPFAM" id="SSF52540">
    <property type="entry name" value="P-loop containing nucleoside triphosphate hydrolases"/>
    <property type="match status" value="1"/>
</dbReference>
<dbReference type="InterPro" id="IPR027417">
    <property type="entry name" value="P-loop_NTPase"/>
</dbReference>
<gene>
    <name evidence="7" type="ORF">AWN90_37145</name>
</gene>
<dbReference type="GO" id="GO:0005524">
    <property type="term" value="F:ATP binding"/>
    <property type="evidence" value="ECO:0007669"/>
    <property type="project" value="UniProtKB-KW"/>
</dbReference>
<proteinExistence type="predicted"/>
<dbReference type="Proteomes" id="UP000076512">
    <property type="component" value="Unassembled WGS sequence"/>
</dbReference>
<dbReference type="SMART" id="SM00382">
    <property type="entry name" value="AAA"/>
    <property type="match status" value="1"/>
</dbReference>
<dbReference type="GO" id="GO:0016887">
    <property type="term" value="F:ATP hydrolysis activity"/>
    <property type="evidence" value="ECO:0007669"/>
    <property type="project" value="InterPro"/>
</dbReference>
<evidence type="ECO:0000256" key="4">
    <source>
        <dbReference type="ARBA" id="ARBA00022840"/>
    </source>
</evidence>
<dbReference type="PANTHER" id="PTHR42711">
    <property type="entry name" value="ABC TRANSPORTER ATP-BINDING PROTEIN"/>
    <property type="match status" value="1"/>
</dbReference>
<comment type="subcellular location">
    <subcellularLocation>
        <location evidence="1">Cell membrane</location>
        <topology evidence="1">Peripheral membrane protein</topology>
    </subcellularLocation>
</comment>
<dbReference type="GO" id="GO:0046677">
    <property type="term" value="P:response to antibiotic"/>
    <property type="evidence" value="ECO:0007669"/>
    <property type="project" value="UniProtKB-KW"/>
</dbReference>